<dbReference type="InterPro" id="IPR036397">
    <property type="entry name" value="RNaseH_sf"/>
</dbReference>
<dbReference type="GO" id="GO:0016787">
    <property type="term" value="F:hydrolase activity"/>
    <property type="evidence" value="ECO:0007669"/>
    <property type="project" value="UniProtKB-KW"/>
</dbReference>
<evidence type="ECO:0000256" key="1">
    <source>
        <dbReference type="ARBA" id="ARBA00022723"/>
    </source>
</evidence>
<evidence type="ECO:0000256" key="3">
    <source>
        <dbReference type="SAM" id="MobiDB-lite"/>
    </source>
</evidence>
<feature type="compositionally biased region" description="Polar residues" evidence="3">
    <location>
        <begin position="323"/>
        <end position="335"/>
    </location>
</feature>
<dbReference type="PROSITE" id="PS50994">
    <property type="entry name" value="INTEGRASE"/>
    <property type="match status" value="1"/>
</dbReference>
<dbReference type="InterPro" id="IPR013103">
    <property type="entry name" value="RVT_2"/>
</dbReference>
<evidence type="ECO:0000259" key="4">
    <source>
        <dbReference type="PROSITE" id="PS50994"/>
    </source>
</evidence>
<feature type="compositionally biased region" description="Polar residues" evidence="3">
    <location>
        <begin position="743"/>
        <end position="754"/>
    </location>
</feature>
<protein>
    <submittedName>
        <fullName evidence="5">Retrovirus-related Pol polyprotein from transposon TNT 1-94</fullName>
    </submittedName>
</protein>
<keyword evidence="2" id="KW-0378">Hydrolase</keyword>
<organism evidence="5">
    <name type="scientific">Tanacetum cinerariifolium</name>
    <name type="common">Dalmatian daisy</name>
    <name type="synonym">Chrysanthemum cinerariifolium</name>
    <dbReference type="NCBI Taxonomy" id="118510"/>
    <lineage>
        <taxon>Eukaryota</taxon>
        <taxon>Viridiplantae</taxon>
        <taxon>Streptophyta</taxon>
        <taxon>Embryophyta</taxon>
        <taxon>Tracheophyta</taxon>
        <taxon>Spermatophyta</taxon>
        <taxon>Magnoliopsida</taxon>
        <taxon>eudicotyledons</taxon>
        <taxon>Gunneridae</taxon>
        <taxon>Pentapetalae</taxon>
        <taxon>asterids</taxon>
        <taxon>campanulids</taxon>
        <taxon>Asterales</taxon>
        <taxon>Asteraceae</taxon>
        <taxon>Asteroideae</taxon>
        <taxon>Anthemideae</taxon>
        <taxon>Anthemidinae</taxon>
        <taxon>Tanacetum</taxon>
    </lineage>
</organism>
<feature type="compositionally biased region" description="Polar residues" evidence="3">
    <location>
        <begin position="1343"/>
        <end position="1358"/>
    </location>
</feature>
<dbReference type="InterPro" id="IPR039537">
    <property type="entry name" value="Retrotran_Ty1/copia-like"/>
</dbReference>
<comment type="caution">
    <text evidence="5">The sequence shown here is derived from an EMBL/GenBank/DDBJ whole genome shotgun (WGS) entry which is preliminary data.</text>
</comment>
<reference evidence="5" key="1">
    <citation type="journal article" date="2019" name="Sci. Rep.">
        <title>Draft genome of Tanacetum cinerariifolium, the natural source of mosquito coil.</title>
        <authorList>
            <person name="Yamashiro T."/>
            <person name="Shiraishi A."/>
            <person name="Satake H."/>
            <person name="Nakayama K."/>
        </authorList>
    </citation>
    <scope>NUCLEOTIDE SEQUENCE</scope>
</reference>
<name>A0A6L2MNQ9_TANCI</name>
<evidence type="ECO:0000256" key="2">
    <source>
        <dbReference type="ARBA" id="ARBA00022801"/>
    </source>
</evidence>
<dbReference type="SUPFAM" id="SSF53098">
    <property type="entry name" value="Ribonuclease H-like"/>
    <property type="match status" value="1"/>
</dbReference>
<dbReference type="GO" id="GO:0003676">
    <property type="term" value="F:nucleic acid binding"/>
    <property type="evidence" value="ECO:0007669"/>
    <property type="project" value="InterPro"/>
</dbReference>
<sequence length="1896" mass="214478">MEPYYLKCIKDGPFQPKTAEGDAKPESQWTLDERRVVVQDQRLKSIIMSCLPDDIMKYVISCVSAKEMWTDLDFQENSDDKIEERFSEEYLRDLDIEYHEIALLENSKRFIKRRNNFSVFKGFQPKFTPKLIQSSSNSSNQADRKFQKDYKAEYKKMKAKLALLEASPSSPQTRKYFQPKNKGLIAETLDWDEEENHARNDKWADITMRKVNTLLSMDEDADWKNYLKILVPEIQAVNESFETLNTLESSKDSKLNSLLHYLPRKTFRELHRAQRKKSQAPKMITSFIRMVENQNIQVKQIRTDNGTEFRNHELESFCDEKGISQNFPSPYTPEQNGVPERKNRTLIEATRTMLNGSNDQKITQPTDAPSRNNTKGHGPITKPLVPDVSQSHIPNQASTSSHPAPRDRWSRDQHIELVNIIVARIEAIRIFFAFATYMNFKVYQMDVKSAFLNGKLKEEVYVKQPPSFESSEFPDYVFKLDKALYGLKQAPKACSSVITLMIPPNNLGPDLAGKQVNETSYREMIGSLMYLTATRTDIQFFTVLCVRYQSSPKESHLTVVKRILRYLKEKALQVPVKYLVKNWFVGVSRNNSQWLCHHLKLNMLLLLGVVQDKIFGFLPPILSNSNFTKDPFKVTDIELTAHMIVVNNRRDSVSLPSLAEKPKKGKSRTVTSTLHKSFGPEASGHSLRRAKDLSPKIHPLRPYTGLPSTLDEGTRKSKPLPESTATHPKDFRGNKQPLDRDITSTTPDKGTSKMTPRPEGSLGDKDSKGNIPPADMEPIHTLVALLSILQGLVLTFLISEDELEKESDEEEVLSAEDAETDELVASSMSSLKKSSSSISDLYKGLNVITELLKDINNAVKDGTVTNKKIDNAIKTFAKISTQTTKILSLVKTFDFATLQYTMQDLQAHALIQKEASAAWTKSSTNMAWNLGSRMTAAFKGQPSSAPSGSVTPTLALTHILANVEGENATTTATEENPSHTEGETGDTTMAIPISSIHPTEIVTKSEDDPSKKVMHGSTMSFPDPDEPIRVEFMNNGKIVYLTEQEIQEYWDKEEKMKKATKETKLLAMSRPEVIKKAQDVEHDVLKREHSKKANRLTELNRRRAEEYMWTMANRIKPEPITDARIHPNTKPIKIPEELGIQYALHASIPEQVSSQTSGRKRKHMELKPEIKVPGLECNRSLPEGVPFVSNMVIEEPEYEIFFTYVFGDQAFQIWDDIHKDPFKVTDIELMAHMIDVNNQRDSVSLPYLAAKPKKRKSQTVTSTLPKSQGPKASRALSKKRKNLISSCTVPDPQDLERDIQLDSTRLPSTLNEGTRKSKPLHESTATHPKDSGGNKQPFDRDITSTTFDEGTAKTTSRPEGSLGDKDSKGNIPPIDMEPILILVAVFLILQGLPSYYSEDELEKESNEEEVLAAGDDMDEDSQDDAEEQHKEAAVSYPDLKASIEEYYKENIAHRDQTDQLIASSMSSLEKSSSSISDLYKGLNVITELLKYINNAVKDGTATNKKIDKAIKTFAKFSAQTTKILLLVKTFDFATLQYTMQDLQTHALKQEEASAAWTKSSTNMAWNLGLRMTTIGISQTALKSKVSPLRQDTSKIKSMMAEIYQAFKRQPSSAPSGTQESHYESSQATLGIDKGKGITTESEDDPSKKLMHASTIICPNPDELIRVEFMNNGKIVYFTEQEIQEYWDKEEKMKKAAEETKLLAMSRPEVIKIVHEEAKKLRIDPKEAISTKHGETFKKAQDAEHDVLKREHSKKVQSGKEKNSVVKDLMISLSRRYERLKKIPEELGIQSALPAAILEQVSSQTSGRKRKHIELKPEIKVHGLECNRSLPEGVPFVSNMVIEEPGYGIFLTNVFGDQAFQRWDDIHKLRKLIADYPDKEKLKSKKVKLEALGYHVE</sequence>
<feature type="compositionally biased region" description="Polar residues" evidence="3">
    <location>
        <begin position="352"/>
        <end position="375"/>
    </location>
</feature>
<keyword evidence="1" id="KW-0479">Metal-binding</keyword>
<feature type="region of interest" description="Disordered" evidence="3">
    <location>
        <begin position="352"/>
        <end position="408"/>
    </location>
</feature>
<feature type="region of interest" description="Disordered" evidence="3">
    <location>
        <begin position="1607"/>
        <end position="1646"/>
    </location>
</feature>
<dbReference type="InterPro" id="IPR012337">
    <property type="entry name" value="RNaseH-like_sf"/>
</dbReference>
<dbReference type="GO" id="GO:0046872">
    <property type="term" value="F:metal ion binding"/>
    <property type="evidence" value="ECO:0007669"/>
    <property type="project" value="UniProtKB-KW"/>
</dbReference>
<dbReference type="PANTHER" id="PTHR42648:SF32">
    <property type="entry name" value="RIBONUCLEASE H-LIKE DOMAIN, GAG-PRE-INTEGRASE DOMAIN PROTEIN-RELATED"/>
    <property type="match status" value="1"/>
</dbReference>
<feature type="region of interest" description="Disordered" evidence="3">
    <location>
        <begin position="655"/>
        <end position="774"/>
    </location>
</feature>
<evidence type="ECO:0000313" key="5">
    <source>
        <dbReference type="EMBL" id="GEU75360.1"/>
    </source>
</evidence>
<feature type="domain" description="Integrase catalytic" evidence="4">
    <location>
        <begin position="228"/>
        <end position="413"/>
    </location>
</feature>
<dbReference type="GO" id="GO:0015074">
    <property type="term" value="P:DNA integration"/>
    <property type="evidence" value="ECO:0007669"/>
    <property type="project" value="InterPro"/>
</dbReference>
<accession>A0A6L2MNQ9</accession>
<dbReference type="EMBL" id="BKCJ010007067">
    <property type="protein sequence ID" value="GEU75360.1"/>
    <property type="molecule type" value="Genomic_DNA"/>
</dbReference>
<feature type="region of interest" description="Disordered" evidence="3">
    <location>
        <begin position="1004"/>
        <end position="1027"/>
    </location>
</feature>
<gene>
    <name evidence="5" type="ORF">Tci_047338</name>
</gene>
<dbReference type="Gene3D" id="3.30.420.10">
    <property type="entry name" value="Ribonuclease H-like superfamily/Ribonuclease H"/>
    <property type="match status" value="1"/>
</dbReference>
<feature type="compositionally biased region" description="Polar residues" evidence="3">
    <location>
        <begin position="388"/>
        <end position="402"/>
    </location>
</feature>
<dbReference type="Pfam" id="PF07727">
    <property type="entry name" value="RVT_2"/>
    <property type="match status" value="1"/>
</dbReference>
<feature type="region of interest" description="Disordered" evidence="3">
    <location>
        <begin position="967"/>
        <end position="987"/>
    </location>
</feature>
<feature type="compositionally biased region" description="Basic and acidic residues" evidence="3">
    <location>
        <begin position="727"/>
        <end position="742"/>
    </location>
</feature>
<proteinExistence type="predicted"/>
<dbReference type="InterPro" id="IPR001584">
    <property type="entry name" value="Integrase_cat-core"/>
</dbReference>
<feature type="region of interest" description="Disordered" evidence="3">
    <location>
        <begin position="1249"/>
        <end position="1372"/>
    </location>
</feature>
<feature type="compositionally biased region" description="Polar residues" evidence="3">
    <location>
        <begin position="1609"/>
        <end position="1628"/>
    </location>
</feature>
<feature type="region of interest" description="Disordered" evidence="3">
    <location>
        <begin position="321"/>
        <end position="340"/>
    </location>
</feature>
<feature type="compositionally biased region" description="Polar residues" evidence="3">
    <location>
        <begin position="1301"/>
        <end position="1312"/>
    </location>
</feature>
<dbReference type="PANTHER" id="PTHR42648">
    <property type="entry name" value="TRANSPOSASE, PUTATIVE-RELATED"/>
    <property type="match status" value="1"/>
</dbReference>
<feature type="compositionally biased region" description="Basic and acidic residues" evidence="3">
    <location>
        <begin position="1327"/>
        <end position="1342"/>
    </location>
</feature>